<comment type="caution">
    <text evidence="2">The sequence shown here is derived from an EMBL/GenBank/DDBJ whole genome shotgun (WGS) entry which is preliminary data.</text>
</comment>
<evidence type="ECO:0000313" key="2">
    <source>
        <dbReference type="EMBL" id="KAB2807329.1"/>
    </source>
</evidence>
<feature type="transmembrane region" description="Helical" evidence="1">
    <location>
        <begin position="82"/>
        <end position="101"/>
    </location>
</feature>
<feature type="transmembrane region" description="Helical" evidence="1">
    <location>
        <begin position="333"/>
        <end position="357"/>
    </location>
</feature>
<gene>
    <name evidence="2" type="ORF">F8C67_12180</name>
</gene>
<dbReference type="Proteomes" id="UP000468650">
    <property type="component" value="Unassembled WGS sequence"/>
</dbReference>
<protein>
    <submittedName>
        <fullName evidence="2">DUF3667 domain-containing protein</fullName>
    </submittedName>
</protein>
<organism evidence="2 3">
    <name type="scientific">Phaeocystidibacter luteus</name>
    <dbReference type="NCBI Taxonomy" id="911197"/>
    <lineage>
        <taxon>Bacteria</taxon>
        <taxon>Pseudomonadati</taxon>
        <taxon>Bacteroidota</taxon>
        <taxon>Flavobacteriia</taxon>
        <taxon>Flavobacteriales</taxon>
        <taxon>Phaeocystidibacteraceae</taxon>
        <taxon>Phaeocystidibacter</taxon>
    </lineage>
</organism>
<feature type="transmembrane region" description="Helical" evidence="1">
    <location>
        <begin position="242"/>
        <end position="261"/>
    </location>
</feature>
<dbReference type="OrthoDB" id="675873at2"/>
<keyword evidence="1" id="KW-0472">Membrane</keyword>
<name>A0A6N6RG31_9FLAO</name>
<dbReference type="AlphaFoldDB" id="A0A6N6RG31"/>
<dbReference type="EMBL" id="WBVO01000011">
    <property type="protein sequence ID" value="KAB2807329.1"/>
    <property type="molecule type" value="Genomic_DNA"/>
</dbReference>
<dbReference type="RefSeq" id="WP_151668136.1">
    <property type="nucleotide sequence ID" value="NZ_WBVO01000011.1"/>
</dbReference>
<dbReference type="Pfam" id="PF12412">
    <property type="entry name" value="DUF3667"/>
    <property type="match status" value="1"/>
</dbReference>
<proteinExistence type="predicted"/>
<feature type="transmembrane region" description="Helical" evidence="1">
    <location>
        <begin position="273"/>
        <end position="296"/>
    </location>
</feature>
<keyword evidence="1" id="KW-1133">Transmembrane helix</keyword>
<accession>A0A6N6RG31</accession>
<feature type="transmembrane region" description="Helical" evidence="1">
    <location>
        <begin position="302"/>
        <end position="321"/>
    </location>
</feature>
<evidence type="ECO:0000256" key="1">
    <source>
        <dbReference type="SAM" id="Phobius"/>
    </source>
</evidence>
<dbReference type="InterPro" id="IPR022134">
    <property type="entry name" value="DUF3667"/>
</dbReference>
<keyword evidence="3" id="KW-1185">Reference proteome</keyword>
<keyword evidence="1" id="KW-0812">Transmembrane</keyword>
<sequence length="358" mass="41402">MRRKIEKTDHCLNCGTETGDANFCPNCGQLNNAHKPNIWELIRDAVENLFAFDSRFYRSLGPLLWRPGKLTRHFNEGKRATYVLPIRLFILMTIFLIAASSCDDRMEKEHWYEVERPDKADAPGDLTTFGGDTLNMFIEDTTDYPKNVLDSLKATKMIRWDSEQEKYVYRQAPGDLVDFELGEGIFSRYMDYAKDHPYTPVDSALIEMGEEHTFWNLLVYSNMLKISLMTGDEFVSYLGRNILIILLLFIPCIALTLKVLYIYKSIYYVDHFVFAIHVQTALFAYAVLAIMIHWIFPYDIISTIYSLGMALYVFLAMLRYYKQGVGLTILKFILMNSALFIVSIIFILLVASVSVLIY</sequence>
<evidence type="ECO:0000313" key="3">
    <source>
        <dbReference type="Proteomes" id="UP000468650"/>
    </source>
</evidence>
<reference evidence="2 3" key="1">
    <citation type="submission" date="2019-09" db="EMBL/GenBank/DDBJ databases">
        <title>Genomes of family Cryomorphaceae.</title>
        <authorList>
            <person name="Bowman J.P."/>
        </authorList>
    </citation>
    <scope>NUCLEOTIDE SEQUENCE [LARGE SCALE GENOMIC DNA]</scope>
    <source>
        <strain evidence="2 3">LMG 25704</strain>
    </source>
</reference>